<name>A0A1W2H5I0_9BACT</name>
<dbReference type="EMBL" id="LT838813">
    <property type="protein sequence ID" value="SMD44195.1"/>
    <property type="molecule type" value="Genomic_DNA"/>
</dbReference>
<accession>A0A1W2H5I0</accession>
<evidence type="ECO:0000313" key="1">
    <source>
        <dbReference type="EMBL" id="SMD44195.1"/>
    </source>
</evidence>
<dbReference type="AlphaFoldDB" id="A0A1W2H5I0"/>
<reference evidence="2" key="1">
    <citation type="submission" date="2017-04" db="EMBL/GenBank/DDBJ databases">
        <authorList>
            <person name="Varghese N."/>
            <person name="Submissions S."/>
        </authorList>
    </citation>
    <scope>NUCLEOTIDE SEQUENCE [LARGE SCALE GENOMIC DNA]</scope>
    <source>
        <strain evidence="2">DSM 16537</strain>
    </source>
</reference>
<dbReference type="RefSeq" id="WP_084121009.1">
    <property type="nucleotide sequence ID" value="NZ_LT838813.1"/>
</dbReference>
<evidence type="ECO:0000313" key="2">
    <source>
        <dbReference type="Proteomes" id="UP000192333"/>
    </source>
</evidence>
<keyword evidence="2" id="KW-1185">Reference proteome</keyword>
<protein>
    <submittedName>
        <fullName evidence="1">Uncharacterized protein</fullName>
    </submittedName>
</protein>
<dbReference type="OrthoDB" id="1524666at2"/>
<organism evidence="1 2">
    <name type="scientific">Aquiflexum balticum DSM 16537</name>
    <dbReference type="NCBI Taxonomy" id="758820"/>
    <lineage>
        <taxon>Bacteria</taxon>
        <taxon>Pseudomonadati</taxon>
        <taxon>Bacteroidota</taxon>
        <taxon>Cytophagia</taxon>
        <taxon>Cytophagales</taxon>
        <taxon>Cyclobacteriaceae</taxon>
        <taxon>Aquiflexum</taxon>
    </lineage>
</organism>
<gene>
    <name evidence="1" type="ORF">SAMN00777080_2813</name>
</gene>
<proteinExistence type="predicted"/>
<dbReference type="STRING" id="758820.SAMN00777080_2813"/>
<sequence>MTVRYTKNFLDKLENLFASSEYILRYEKGNFKSGYCILKENKIVIINKYYTLDGKINTLIDIIKKIGFNVNDFSDKKIQDLISELQQTELKL</sequence>
<dbReference type="Proteomes" id="UP000192333">
    <property type="component" value="Chromosome I"/>
</dbReference>